<evidence type="ECO:0000313" key="2">
    <source>
        <dbReference type="Proteomes" id="UP000503169"/>
    </source>
</evidence>
<reference evidence="1 2" key="1">
    <citation type="submission" date="2020-04" db="EMBL/GenBank/DDBJ databases">
        <title>Novel strain L. Fermentum HFD1 producer antibacterial peptides.</title>
        <authorList>
            <person name="Ozhegov G.D."/>
            <person name="Pavlova A.S."/>
            <person name="Zhuravleva D.E."/>
            <person name="Gogoleva N.V."/>
            <person name="Shagimardanova E.I."/>
            <person name="Markelova M.I."/>
            <person name="Yarullina D.R."/>
            <person name="Kayumov A.R."/>
        </authorList>
    </citation>
    <scope>NUCLEOTIDE SEQUENCE [LARGE SCALE GENOMIC DNA]</scope>
    <source>
        <strain evidence="1 2">HFD1</strain>
    </source>
</reference>
<name>A0AAJ4KX36_LIMFE</name>
<sequence length="63" mass="7386">MEMVAKFRDRYPGVQFALFDGDGDSLRERLDQELKTLSPWWNQSKPLSTITCAYRYVKNGRLS</sequence>
<evidence type="ECO:0000313" key="1">
    <source>
        <dbReference type="EMBL" id="QIX58810.1"/>
    </source>
</evidence>
<protein>
    <submittedName>
        <fullName evidence="1">Uncharacterized protein</fullName>
    </submittedName>
</protein>
<organism evidence="1 2">
    <name type="scientific">Limosilactobacillus fermentum</name>
    <name type="common">Lactobacillus fermentum</name>
    <dbReference type="NCBI Taxonomy" id="1613"/>
    <lineage>
        <taxon>Bacteria</taxon>
        <taxon>Bacillati</taxon>
        <taxon>Bacillota</taxon>
        <taxon>Bacilli</taxon>
        <taxon>Lactobacillales</taxon>
        <taxon>Lactobacillaceae</taxon>
        <taxon>Limosilactobacillus</taxon>
    </lineage>
</organism>
<gene>
    <name evidence="1" type="ORF">HCY95_01248</name>
</gene>
<accession>A0AAJ4KX36</accession>
<dbReference type="EMBL" id="CP050919">
    <property type="protein sequence ID" value="QIX58810.1"/>
    <property type="molecule type" value="Genomic_DNA"/>
</dbReference>
<proteinExistence type="predicted"/>
<dbReference type="Proteomes" id="UP000503169">
    <property type="component" value="Chromosome"/>
</dbReference>
<dbReference type="AlphaFoldDB" id="A0AAJ4KX36"/>